<feature type="domain" description="Ig-like" evidence="2">
    <location>
        <begin position="1"/>
        <end position="75"/>
    </location>
</feature>
<dbReference type="InterPro" id="IPR003598">
    <property type="entry name" value="Ig_sub2"/>
</dbReference>
<dbReference type="InterPro" id="IPR013783">
    <property type="entry name" value="Ig-like_fold"/>
</dbReference>
<name>A0A3N0Z3P2_ANAGA</name>
<dbReference type="Gene3D" id="2.60.40.10">
    <property type="entry name" value="Immunoglobulins"/>
    <property type="match status" value="1"/>
</dbReference>
<dbReference type="PROSITE" id="PS50835">
    <property type="entry name" value="IG_LIKE"/>
    <property type="match status" value="1"/>
</dbReference>
<dbReference type="SMART" id="SM00409">
    <property type="entry name" value="IG"/>
    <property type="match status" value="1"/>
</dbReference>
<feature type="region of interest" description="Disordered" evidence="1">
    <location>
        <begin position="115"/>
        <end position="134"/>
    </location>
</feature>
<keyword evidence="4" id="KW-1185">Reference proteome</keyword>
<dbReference type="InterPro" id="IPR036179">
    <property type="entry name" value="Ig-like_dom_sf"/>
</dbReference>
<sequence>MVSMTRSRENGDSLNLTCKLDCSGNLEVQWFKNGKLMQHSHPVLTFSSVTTKDSGNYSCSLRNFKTTVSEEFRIHIEGGAHRDFMLSLPSRLFPPTRKKQQGRGAQRLELRELTLAQPLHASPSPTREPSPVLFSRPEQRPLAEASDLISFGCLEDEPLDDSMSLAASEMEEWAGDSEDPAHLPSLEPIDARAGMDAELFRVLSKAVEELDLE</sequence>
<gene>
    <name evidence="3" type="ORF">DPX16_14132</name>
</gene>
<dbReference type="InterPro" id="IPR003599">
    <property type="entry name" value="Ig_sub"/>
</dbReference>
<dbReference type="SMART" id="SM00408">
    <property type="entry name" value="IGc2"/>
    <property type="match status" value="1"/>
</dbReference>
<dbReference type="AlphaFoldDB" id="A0A3N0Z3P2"/>
<dbReference type="EMBL" id="RJVU01013851">
    <property type="protein sequence ID" value="ROL53119.1"/>
    <property type="molecule type" value="Genomic_DNA"/>
</dbReference>
<organism evidence="3 4">
    <name type="scientific">Anabarilius grahami</name>
    <name type="common">Kanglang fish</name>
    <name type="synonym">Barilius grahami</name>
    <dbReference type="NCBI Taxonomy" id="495550"/>
    <lineage>
        <taxon>Eukaryota</taxon>
        <taxon>Metazoa</taxon>
        <taxon>Chordata</taxon>
        <taxon>Craniata</taxon>
        <taxon>Vertebrata</taxon>
        <taxon>Euteleostomi</taxon>
        <taxon>Actinopterygii</taxon>
        <taxon>Neopterygii</taxon>
        <taxon>Teleostei</taxon>
        <taxon>Ostariophysi</taxon>
        <taxon>Cypriniformes</taxon>
        <taxon>Xenocyprididae</taxon>
        <taxon>Xenocypridinae</taxon>
        <taxon>Xenocypridinae incertae sedis</taxon>
        <taxon>Anabarilius</taxon>
    </lineage>
</organism>
<dbReference type="InterPro" id="IPR007110">
    <property type="entry name" value="Ig-like_dom"/>
</dbReference>
<dbReference type="PANTHER" id="PTHR46013">
    <property type="entry name" value="VASCULAR CELL ADHESION MOLECULE 1"/>
    <property type="match status" value="1"/>
</dbReference>
<protein>
    <recommendedName>
        <fullName evidence="2">Ig-like domain-containing protein</fullName>
    </recommendedName>
</protein>
<dbReference type="Pfam" id="PF13927">
    <property type="entry name" value="Ig_3"/>
    <property type="match status" value="1"/>
</dbReference>
<evidence type="ECO:0000256" key="1">
    <source>
        <dbReference type="SAM" id="MobiDB-lite"/>
    </source>
</evidence>
<dbReference type="SUPFAM" id="SSF48726">
    <property type="entry name" value="Immunoglobulin"/>
    <property type="match status" value="1"/>
</dbReference>
<dbReference type="PANTHER" id="PTHR46013:SF4">
    <property type="entry name" value="B-CELL RECEPTOR CD22-RELATED"/>
    <property type="match status" value="1"/>
</dbReference>
<evidence type="ECO:0000313" key="4">
    <source>
        <dbReference type="Proteomes" id="UP000281406"/>
    </source>
</evidence>
<accession>A0A3N0Z3P2</accession>
<evidence type="ECO:0000313" key="3">
    <source>
        <dbReference type="EMBL" id="ROL53119.1"/>
    </source>
</evidence>
<reference evidence="3 4" key="1">
    <citation type="submission" date="2018-10" db="EMBL/GenBank/DDBJ databases">
        <title>Genome assembly for a Yunnan-Guizhou Plateau 3E fish, Anabarilius grahami (Regan), and its evolutionary and genetic applications.</title>
        <authorList>
            <person name="Jiang W."/>
        </authorList>
    </citation>
    <scope>NUCLEOTIDE SEQUENCE [LARGE SCALE GENOMIC DNA]</scope>
    <source>
        <strain evidence="3">AG-KIZ</strain>
        <tissue evidence="3">Muscle</tissue>
    </source>
</reference>
<dbReference type="Proteomes" id="UP000281406">
    <property type="component" value="Unassembled WGS sequence"/>
</dbReference>
<evidence type="ECO:0000259" key="2">
    <source>
        <dbReference type="PROSITE" id="PS50835"/>
    </source>
</evidence>
<dbReference type="OrthoDB" id="8887244at2759"/>
<proteinExistence type="predicted"/>
<comment type="caution">
    <text evidence="3">The sequence shown here is derived from an EMBL/GenBank/DDBJ whole genome shotgun (WGS) entry which is preliminary data.</text>
</comment>